<gene>
    <name evidence="3" type="ORF">ACFQMN_05030</name>
</gene>
<name>A0ABW2K1X1_9BACI</name>
<feature type="domain" description="DUF4397" evidence="2">
    <location>
        <begin position="31"/>
        <end position="146"/>
    </location>
</feature>
<evidence type="ECO:0000256" key="1">
    <source>
        <dbReference type="SAM" id="Phobius"/>
    </source>
</evidence>
<evidence type="ECO:0000259" key="2">
    <source>
        <dbReference type="Pfam" id="PF14344"/>
    </source>
</evidence>
<keyword evidence="1" id="KW-1133">Transmembrane helix</keyword>
<proteinExistence type="predicted"/>
<dbReference type="Proteomes" id="UP001596494">
    <property type="component" value="Unassembled WGS sequence"/>
</dbReference>
<reference evidence="4" key="1">
    <citation type="journal article" date="2019" name="Int. J. Syst. Evol. Microbiol.">
        <title>The Global Catalogue of Microorganisms (GCM) 10K type strain sequencing project: providing services to taxonomists for standard genome sequencing and annotation.</title>
        <authorList>
            <consortium name="The Broad Institute Genomics Platform"/>
            <consortium name="The Broad Institute Genome Sequencing Center for Infectious Disease"/>
            <person name="Wu L."/>
            <person name="Ma J."/>
        </authorList>
    </citation>
    <scope>NUCLEOTIDE SEQUENCE [LARGE SCALE GENOMIC DNA]</scope>
    <source>
        <strain evidence="4">CCUG 73951</strain>
    </source>
</reference>
<comment type="caution">
    <text evidence="3">The sequence shown here is derived from an EMBL/GenBank/DDBJ whole genome shotgun (WGS) entry which is preliminary data.</text>
</comment>
<dbReference type="EMBL" id="JBHTBY010000004">
    <property type="protein sequence ID" value="MFC7320232.1"/>
    <property type="molecule type" value="Genomic_DNA"/>
</dbReference>
<dbReference type="Pfam" id="PF14344">
    <property type="entry name" value="DUF4397"/>
    <property type="match status" value="1"/>
</dbReference>
<keyword evidence="4" id="KW-1185">Reference proteome</keyword>
<evidence type="ECO:0000313" key="3">
    <source>
        <dbReference type="EMBL" id="MFC7320232.1"/>
    </source>
</evidence>
<organism evidence="3 4">
    <name type="scientific">Halobacillus campisalis</name>
    <dbReference type="NCBI Taxonomy" id="435909"/>
    <lineage>
        <taxon>Bacteria</taxon>
        <taxon>Bacillati</taxon>
        <taxon>Bacillota</taxon>
        <taxon>Bacilli</taxon>
        <taxon>Bacillales</taxon>
        <taxon>Bacillaceae</taxon>
        <taxon>Halobacillus</taxon>
    </lineage>
</organism>
<keyword evidence="1" id="KW-0472">Membrane</keyword>
<evidence type="ECO:0000313" key="4">
    <source>
        <dbReference type="Proteomes" id="UP001596494"/>
    </source>
</evidence>
<sequence length="266" mass="27994">MSKLFSLLAMSVLIFGAFVPVALADDHEEMAKVRVLHASPDAPGVDVFVNDEAVVEGAEFKDATDYLELPAGEHTVDIYAAGTMGDEDPVLSGEVSVESGQAYTVAAVNTLENLQLEAFGDSMEAEEGMADLRVGHFIPDGPAVDVGAIEGDAIFSGAEFPMVTDYESVEAGSYDLEVRTTEGDQLIDLSGTEVEEGNVYSAFAVGTAESPEILLLQDNQTMPSEMPATGFGGASESGTNALLYASILGIMAMSAGFIVFRKRQEA</sequence>
<protein>
    <submittedName>
        <fullName evidence="3">DUF4397 domain-containing protein</fullName>
    </submittedName>
</protein>
<accession>A0ABW2K1X1</accession>
<dbReference type="RefSeq" id="WP_289217124.1">
    <property type="nucleotide sequence ID" value="NZ_JAPVRC010000012.1"/>
</dbReference>
<keyword evidence="1" id="KW-0812">Transmembrane</keyword>
<dbReference type="InterPro" id="IPR025510">
    <property type="entry name" value="DUF4397"/>
</dbReference>
<feature type="transmembrane region" description="Helical" evidence="1">
    <location>
        <begin position="241"/>
        <end position="260"/>
    </location>
</feature>